<name>A0ABT3NRL4_9PROT</name>
<gene>
    <name evidence="1" type="ORF">OF850_04105</name>
</gene>
<evidence type="ECO:0000313" key="2">
    <source>
        <dbReference type="Proteomes" id="UP001526430"/>
    </source>
</evidence>
<protein>
    <recommendedName>
        <fullName evidence="3">Alpha-L-rhamnosidase six-hairpin glycosidase domain-containing protein</fullName>
    </recommendedName>
</protein>
<dbReference type="RefSeq" id="WP_301588530.1">
    <property type="nucleotide sequence ID" value="NZ_JAPFQI010000001.1"/>
</dbReference>
<evidence type="ECO:0000313" key="1">
    <source>
        <dbReference type="EMBL" id="MCW8084800.1"/>
    </source>
</evidence>
<evidence type="ECO:0008006" key="3">
    <source>
        <dbReference type="Google" id="ProtNLM"/>
    </source>
</evidence>
<accession>A0ABT3NRL4</accession>
<keyword evidence="2" id="KW-1185">Reference proteome</keyword>
<proteinExistence type="predicted"/>
<organism evidence="1 2">
    <name type="scientific">Sabulicella glaciei</name>
    <dbReference type="NCBI Taxonomy" id="2984948"/>
    <lineage>
        <taxon>Bacteria</taxon>
        <taxon>Pseudomonadati</taxon>
        <taxon>Pseudomonadota</taxon>
        <taxon>Alphaproteobacteria</taxon>
        <taxon>Acetobacterales</taxon>
        <taxon>Acetobacteraceae</taxon>
        <taxon>Sabulicella</taxon>
    </lineage>
</organism>
<reference evidence="1 2" key="1">
    <citation type="submission" date="2022-10" db="EMBL/GenBank/DDBJ databases">
        <title>Roseococcus glaciei nov., sp. nov., isolated from glacier.</title>
        <authorList>
            <person name="Liu Q."/>
            <person name="Xin Y.-H."/>
        </authorList>
    </citation>
    <scope>NUCLEOTIDE SEQUENCE [LARGE SCALE GENOMIC DNA]</scope>
    <source>
        <strain evidence="1 2">MDT2-1-1</strain>
    </source>
</reference>
<dbReference type="EMBL" id="JAPFQI010000001">
    <property type="protein sequence ID" value="MCW8084800.1"/>
    <property type="molecule type" value="Genomic_DNA"/>
</dbReference>
<dbReference type="Proteomes" id="UP001526430">
    <property type="component" value="Unassembled WGS sequence"/>
</dbReference>
<comment type="caution">
    <text evidence="1">The sequence shown here is derived from an EMBL/GenBank/DDBJ whole genome shotgun (WGS) entry which is preliminary data.</text>
</comment>
<sequence length="655" mass="70088">MIARRSLPLLLGACSAEAQTGATRTGAARRVAASGGPRPSITLEGPSAEGVLVFGHPFRRGDIGRGAGLRADAGGSGALPVQMDVTTRHADGSVQHAVIALRIPALRQGQSLPVSLLVGPEVGAPLSPARAAEGRSARVEVGGFVVDALAGQGGWQVGPLAARKRVEVDVPADAAGGATSLRLVLDVALHADGALVLDTWFRNDLALRPGVEYASYELRVSLDGREAMAGRVARHHPYAGWGRLVSTRPIAAHIRFDPTYLADAAAAHRYDLGTGVAPQVLDGFARAMAAPSWTVPLDPRGITQRMHTGGARADIGPAPLPVAAWVISQDRRATRFVLGQAEAAGAIPWHFRDPQGGWIDTRRRPGFWTDTRARPPHGLTFPVGGDHGWAPDRAHQPDYSFMPWILTGRRAFLDNLTAQAHHSVIATWPGVRREGGLPDNNIVHNAQTRSAAWSMRQVDNAAWALGDQAGWVGEVSAANWAWLRRMLPEWTATQGEAHGWIPGEYGGSGVLPPWQQDYFVSTVAMAAKRGSADARAVLSWMENFLAGRFLARDRGFNPHDGCAYLIAISPPRGTPYRSWAEIGRETVARNLSNGEGWEKSRGDYGRWALQSLAALVEVLDTQASRSAYSWLLNSGAYGIDATTRARLPTLSIVPA</sequence>